<dbReference type="InterPro" id="IPR011990">
    <property type="entry name" value="TPR-like_helical_dom_sf"/>
</dbReference>
<dbReference type="SUPFAM" id="SSF57196">
    <property type="entry name" value="EGF/Laminin"/>
    <property type="match status" value="3"/>
</dbReference>
<evidence type="ECO:0000256" key="8">
    <source>
        <dbReference type="PROSITE-ProRule" id="PRU00504"/>
    </source>
</evidence>
<dbReference type="Gene3D" id="2.10.25.10">
    <property type="entry name" value="Laminin"/>
    <property type="match status" value="3"/>
</dbReference>
<evidence type="ECO:0000256" key="4">
    <source>
        <dbReference type="ARBA" id="ARBA00022803"/>
    </source>
</evidence>
<dbReference type="InterPro" id="IPR011042">
    <property type="entry name" value="6-blade_b-propeller_TolB-like"/>
</dbReference>
<evidence type="ECO:0000256" key="5">
    <source>
        <dbReference type="ARBA" id="ARBA00023157"/>
    </source>
</evidence>
<organism evidence="12 13">
    <name type="scientific">Adineta ricciae</name>
    <name type="common">Rotifer</name>
    <dbReference type="NCBI Taxonomy" id="249248"/>
    <lineage>
        <taxon>Eukaryota</taxon>
        <taxon>Metazoa</taxon>
        <taxon>Spiralia</taxon>
        <taxon>Gnathifera</taxon>
        <taxon>Rotifera</taxon>
        <taxon>Eurotatoria</taxon>
        <taxon>Bdelloidea</taxon>
        <taxon>Adinetida</taxon>
        <taxon>Adinetidae</taxon>
        <taxon>Adineta</taxon>
    </lineage>
</organism>
<keyword evidence="10" id="KW-0812">Transmembrane</keyword>
<dbReference type="Proteomes" id="UP000663828">
    <property type="component" value="Unassembled WGS sequence"/>
</dbReference>
<feature type="disulfide bond" evidence="6">
    <location>
        <begin position="1326"/>
        <end position="1335"/>
    </location>
</feature>
<sequence length="1488" mass="169862">MNDATILVATHTKKYNVPLNHIDDKYIQQCTDGIELEQIYKELIGGDIGAHPLLEQLTFDRIRNVQPNSDIVQHDRSSSERSLQSNNHNTVPSISVMSNENQQTVPKSADYWENHTQNVAIEFSSDDENELTKNESNPTNKRLHLARQYFLNANTACLSGNYQHAVDLYTKSLAVNENVMVFFNRALTYAKMNDYDGSIRDCFQILTIDPNHVNALYQRALCYCAKQQYEEAEDDVESLRIIDSQSREAKELSQIITTIKHMNNGQNTPLELYTHTQSLLKTSLNIDDELKNNRRTQTTDETMSPTFNNIPYTSLSQSSSPIQFEDPNTDQFQTSTLNDDDDDMALGFEAGIGISTNISDEDGRVSPQMDDDSDVPELINQKPLYTPPTTPLLKKDNPLEHGMGFSNRSNFRRNALLTSDTSDQTNDNHYVFNENYHNPKISPQISTFQHNTVGYHFHSRNETYDTNEIATKPSTIDEIISSSNFGPLIQNWLCDLLVQQSTDRQLTIHDRPWTNSVRPWSLNNIQHDIDRFSRLYNYPSAIEVSKKMLHNGLLDYHYHAEYITEALVGCAECYLQLEDYTHAIQYATEALQYNRTYGEALLCRAKAFEQEKLLLFSYAAYIRVPASHFCYYRAQHDIERQVYSILTIQLNSTDGDTWREQLPTSQDDDELFFIYLKRPEQSYDWHQTNADQFYLDACFVLAIRCYTRCIELQPDEPNSYLKRAACYLKVYEAKKAIDDCDVVLKEDPTNTLALYRKALAYKISRDDQLYELTLKEYLKLQPNNQIVLTEYYSCRHEKIPRKKRRIRIHSSSSKSENDNNLSYEDLEQIREEDNLMNSPMDLEHICDLKQQCSAILHSFHSIDLTTKRSIEIVINIIRVMIQAEQTYRLEHQLNDVPYSYIKYAYDILLQLAALPHIDVVLPMIDDSIRIVLDEELEYYSSEFDDSEKLNRLKSLSYNQPKLSSCAQWNIDATTFANKSYAGTTPHGIFVDADDTFYCAKVSAKSITIRYKNSSSFISRSLYETLFLYTQLFVTTFGDIYYGSNETGCIYRLSYNGAANKSFVTQFEDMCHGLFIDLNNTLYCSLKSKHKVVSLSLNTNTSVVTTVAGNGTAGSTSVQLRHPYGIFVTSNFDLYIADSQNNRIQLFRQNQLNASTVAKNGFPNNLTLTNPTDVIVDGSGCLFIADNMNHRIVRVVATYFYCVAGCSGVSGATPDLLYKPYSIRLDSTANMYVADEFNHQVSSIEPAITSVIMSNTSVRSEQDRTTAQTISVSTSRPIFTPLTCSDGALTGSDCNISNLPCDTIQPCQNNGTCMNNNTSFLGYFCSCLPYINGTHCQFDHRLCKPDTCLNNGICSEVSNNTFICRCVGGWEGGHCETRVDYCANIKCFNRGVCLSLYGNYTCECLGISYSGVHCEITADRIQLYRNISKSFAYIVIIIMSSVVMFIVLLDILKFRFGIDPARPELNWKCRQKQIKKSKQQIAIRFIYVN</sequence>
<feature type="transmembrane region" description="Helical" evidence="10">
    <location>
        <begin position="1430"/>
        <end position="1451"/>
    </location>
</feature>
<dbReference type="GO" id="GO:0006626">
    <property type="term" value="P:protein targeting to mitochondrion"/>
    <property type="evidence" value="ECO:0007669"/>
    <property type="project" value="TreeGrafter"/>
</dbReference>
<protein>
    <recommendedName>
        <fullName evidence="11">EGF-like domain-containing protein</fullName>
    </recommendedName>
</protein>
<dbReference type="InterPro" id="IPR001258">
    <property type="entry name" value="NHL_repeat"/>
</dbReference>
<comment type="subcellular location">
    <subcellularLocation>
        <location evidence="1">Cytoplasm</location>
    </subcellularLocation>
</comment>
<evidence type="ECO:0000256" key="7">
    <source>
        <dbReference type="PROSITE-ProRule" id="PRU00339"/>
    </source>
</evidence>
<keyword evidence="13" id="KW-1185">Reference proteome</keyword>
<dbReference type="SMART" id="SM00181">
    <property type="entry name" value="EGF"/>
    <property type="match status" value="3"/>
</dbReference>
<feature type="repeat" description="NHL" evidence="8">
    <location>
        <begin position="1110"/>
        <end position="1149"/>
    </location>
</feature>
<comment type="caution">
    <text evidence="12">The sequence shown here is derived from an EMBL/GenBank/DDBJ whole genome shotgun (WGS) entry which is preliminary data.</text>
</comment>
<dbReference type="GO" id="GO:0005829">
    <property type="term" value="C:cytosol"/>
    <property type="evidence" value="ECO:0007669"/>
    <property type="project" value="TreeGrafter"/>
</dbReference>
<keyword evidence="10" id="KW-1133">Transmembrane helix</keyword>
<feature type="disulfide bond" evidence="6">
    <location>
        <begin position="1365"/>
        <end position="1374"/>
    </location>
</feature>
<evidence type="ECO:0000259" key="11">
    <source>
        <dbReference type="PROSITE" id="PS50026"/>
    </source>
</evidence>
<dbReference type="Gene3D" id="2.120.10.30">
    <property type="entry name" value="TolB, C-terminal domain"/>
    <property type="match status" value="1"/>
</dbReference>
<feature type="domain" description="EGF-like" evidence="11">
    <location>
        <begin position="1296"/>
        <end position="1336"/>
    </location>
</feature>
<dbReference type="PROSITE" id="PS00022">
    <property type="entry name" value="EGF_1"/>
    <property type="match status" value="2"/>
</dbReference>
<dbReference type="GO" id="GO:0005739">
    <property type="term" value="C:mitochondrion"/>
    <property type="evidence" value="ECO:0007669"/>
    <property type="project" value="TreeGrafter"/>
</dbReference>
<accession>A0A813PCG0</accession>
<dbReference type="EMBL" id="CAJNOR010000011">
    <property type="protein sequence ID" value="CAF0750758.1"/>
    <property type="molecule type" value="Genomic_DNA"/>
</dbReference>
<evidence type="ECO:0000256" key="6">
    <source>
        <dbReference type="PROSITE-ProRule" id="PRU00076"/>
    </source>
</evidence>
<keyword evidence="5 6" id="KW-1015">Disulfide bond</keyword>
<evidence type="ECO:0000256" key="10">
    <source>
        <dbReference type="SAM" id="Phobius"/>
    </source>
</evidence>
<dbReference type="GO" id="GO:0031072">
    <property type="term" value="F:heat shock protein binding"/>
    <property type="evidence" value="ECO:0007669"/>
    <property type="project" value="TreeGrafter"/>
</dbReference>
<gene>
    <name evidence="12" type="ORF">XAT740_LOCUS407</name>
</gene>
<name>A0A813PCG0_ADIRI</name>
<dbReference type="SMART" id="SM00028">
    <property type="entry name" value="TPR"/>
    <property type="match status" value="6"/>
</dbReference>
<feature type="compositionally biased region" description="Polar residues" evidence="9">
    <location>
        <begin position="80"/>
        <end position="94"/>
    </location>
</feature>
<feature type="domain" description="EGF-like" evidence="11">
    <location>
        <begin position="1377"/>
        <end position="1414"/>
    </location>
</feature>
<feature type="domain" description="EGF-like" evidence="11">
    <location>
        <begin position="1338"/>
        <end position="1375"/>
    </location>
</feature>
<feature type="region of interest" description="Disordered" evidence="9">
    <location>
        <begin position="71"/>
        <end position="94"/>
    </location>
</feature>
<evidence type="ECO:0000256" key="9">
    <source>
        <dbReference type="SAM" id="MobiDB-lite"/>
    </source>
</evidence>
<dbReference type="InterPro" id="IPR000742">
    <property type="entry name" value="EGF"/>
</dbReference>
<dbReference type="Gene3D" id="1.25.40.10">
    <property type="entry name" value="Tetratricopeptide repeat domain"/>
    <property type="match status" value="3"/>
</dbReference>
<dbReference type="InterPro" id="IPR019734">
    <property type="entry name" value="TPR_rpt"/>
</dbReference>
<dbReference type="SUPFAM" id="SSF101898">
    <property type="entry name" value="NHL repeat"/>
    <property type="match status" value="1"/>
</dbReference>
<dbReference type="Pfam" id="PF13181">
    <property type="entry name" value="TPR_8"/>
    <property type="match status" value="1"/>
</dbReference>
<proteinExistence type="predicted"/>
<feature type="region of interest" description="Disordered" evidence="9">
    <location>
        <begin position="803"/>
        <end position="822"/>
    </location>
</feature>
<keyword evidence="3" id="KW-0677">Repeat</keyword>
<evidence type="ECO:0000256" key="1">
    <source>
        <dbReference type="ARBA" id="ARBA00004496"/>
    </source>
</evidence>
<dbReference type="PROSITE" id="PS50005">
    <property type="entry name" value="TPR"/>
    <property type="match status" value="1"/>
</dbReference>
<evidence type="ECO:0000313" key="12">
    <source>
        <dbReference type="EMBL" id="CAF0750758.1"/>
    </source>
</evidence>
<comment type="caution">
    <text evidence="6">Lacks conserved residue(s) required for the propagation of feature annotation.</text>
</comment>
<feature type="region of interest" description="Disordered" evidence="9">
    <location>
        <begin position="357"/>
        <end position="407"/>
    </location>
</feature>
<dbReference type="PROSITE" id="PS50026">
    <property type="entry name" value="EGF_3"/>
    <property type="match status" value="3"/>
</dbReference>
<keyword evidence="10" id="KW-0472">Membrane</keyword>
<keyword evidence="2" id="KW-0963">Cytoplasm</keyword>
<dbReference type="GO" id="GO:0005509">
    <property type="term" value="F:calcium ion binding"/>
    <property type="evidence" value="ECO:0007669"/>
    <property type="project" value="InterPro"/>
</dbReference>
<dbReference type="InterPro" id="IPR051982">
    <property type="entry name" value="CiliaryAsmbly_MitoImport"/>
</dbReference>
<dbReference type="CDD" id="cd00054">
    <property type="entry name" value="EGF_CA"/>
    <property type="match status" value="3"/>
</dbReference>
<evidence type="ECO:0000256" key="3">
    <source>
        <dbReference type="ARBA" id="ARBA00022737"/>
    </source>
</evidence>
<dbReference type="PROSITE" id="PS01186">
    <property type="entry name" value="EGF_2"/>
    <property type="match status" value="1"/>
</dbReference>
<dbReference type="InterPro" id="IPR001881">
    <property type="entry name" value="EGF-like_Ca-bd_dom"/>
</dbReference>
<feature type="repeat" description="TPR" evidence="7">
    <location>
        <begin position="179"/>
        <end position="212"/>
    </location>
</feature>
<reference evidence="12" key="1">
    <citation type="submission" date="2021-02" db="EMBL/GenBank/DDBJ databases">
        <authorList>
            <person name="Nowell W R."/>
        </authorList>
    </citation>
    <scope>NUCLEOTIDE SEQUENCE</scope>
</reference>
<evidence type="ECO:0000256" key="2">
    <source>
        <dbReference type="ARBA" id="ARBA00022490"/>
    </source>
</evidence>
<dbReference type="PROSITE" id="PS51125">
    <property type="entry name" value="NHL"/>
    <property type="match status" value="1"/>
</dbReference>
<dbReference type="SUPFAM" id="SSF48452">
    <property type="entry name" value="TPR-like"/>
    <property type="match status" value="3"/>
</dbReference>
<keyword evidence="4 7" id="KW-0802">TPR repeat</keyword>
<dbReference type="SMART" id="SM00179">
    <property type="entry name" value="EGF_CA"/>
    <property type="match status" value="2"/>
</dbReference>
<dbReference type="PANTHER" id="PTHR45984:SF1">
    <property type="entry name" value="SPAG1 AXONEMAL DYNEIN ASSEMBLY FACTOR"/>
    <property type="match status" value="1"/>
</dbReference>
<dbReference type="CDD" id="cd05819">
    <property type="entry name" value="NHL"/>
    <property type="match status" value="1"/>
</dbReference>
<evidence type="ECO:0000313" key="13">
    <source>
        <dbReference type="Proteomes" id="UP000663828"/>
    </source>
</evidence>
<dbReference type="PANTHER" id="PTHR45984">
    <property type="entry name" value="RNA (RNA) POLYMERASE II ASSOCIATED PROTEIN HOMOLOG"/>
    <property type="match status" value="1"/>
</dbReference>
<keyword evidence="6" id="KW-0245">EGF-like domain</keyword>